<evidence type="ECO:0000259" key="2">
    <source>
        <dbReference type="Pfam" id="PF01321"/>
    </source>
</evidence>
<proteinExistence type="predicted"/>
<evidence type="ECO:0000259" key="1">
    <source>
        <dbReference type="Pfam" id="PF00557"/>
    </source>
</evidence>
<dbReference type="InterPro" id="IPR036005">
    <property type="entry name" value="Creatinase/aminopeptidase-like"/>
</dbReference>
<dbReference type="InterPro" id="IPR029149">
    <property type="entry name" value="Creatin/AminoP/Spt16_N"/>
</dbReference>
<evidence type="ECO:0000313" key="4">
    <source>
        <dbReference type="Proteomes" id="UP000253941"/>
    </source>
</evidence>
<dbReference type="Pfam" id="PF00557">
    <property type="entry name" value="Peptidase_M24"/>
    <property type="match status" value="1"/>
</dbReference>
<keyword evidence="4" id="KW-1185">Reference proteome</keyword>
<dbReference type="CDD" id="cd01066">
    <property type="entry name" value="APP_MetAP"/>
    <property type="match status" value="1"/>
</dbReference>
<comment type="caution">
    <text evidence="3">The sequence shown here is derived from an EMBL/GenBank/DDBJ whole genome shotgun (WGS) entry which is preliminary data.</text>
</comment>
<evidence type="ECO:0000313" key="3">
    <source>
        <dbReference type="EMBL" id="RDD62650.1"/>
    </source>
</evidence>
<name>A0A369TBJ8_9PROT</name>
<keyword evidence="3" id="KW-0645">Protease</keyword>
<dbReference type="AlphaFoldDB" id="A0A369TBJ8"/>
<dbReference type="EMBL" id="QPMH01000004">
    <property type="protein sequence ID" value="RDD62650.1"/>
    <property type="molecule type" value="Genomic_DNA"/>
</dbReference>
<feature type="domain" description="Peptidase M24" evidence="1">
    <location>
        <begin position="160"/>
        <end position="349"/>
    </location>
</feature>
<keyword evidence="3" id="KW-0378">Hydrolase</keyword>
<dbReference type="InterPro" id="IPR050659">
    <property type="entry name" value="Peptidase_M24B"/>
</dbReference>
<gene>
    <name evidence="3" type="ORF">DRB17_05675</name>
</gene>
<dbReference type="RefSeq" id="WP_114581225.1">
    <property type="nucleotide sequence ID" value="NZ_QPMH01000004.1"/>
</dbReference>
<protein>
    <submittedName>
        <fullName evidence="3">Aminopeptidase P family protein</fullName>
    </submittedName>
</protein>
<dbReference type="InterPro" id="IPR000587">
    <property type="entry name" value="Creatinase_N"/>
</dbReference>
<accession>A0A369TBJ8</accession>
<dbReference type="Pfam" id="PF01321">
    <property type="entry name" value="Creatinase_N"/>
    <property type="match status" value="1"/>
</dbReference>
<organism evidence="3 4">
    <name type="scientific">Ferruginivarius sediminum</name>
    <dbReference type="NCBI Taxonomy" id="2661937"/>
    <lineage>
        <taxon>Bacteria</taxon>
        <taxon>Pseudomonadati</taxon>
        <taxon>Pseudomonadota</taxon>
        <taxon>Alphaproteobacteria</taxon>
        <taxon>Rhodospirillales</taxon>
        <taxon>Rhodospirillaceae</taxon>
        <taxon>Ferruginivarius</taxon>
    </lineage>
</organism>
<dbReference type="InterPro" id="IPR000994">
    <property type="entry name" value="Pept_M24"/>
</dbReference>
<sequence>MSLHFTRDEFAARQGRACAAIAEAGLDGLLCFRQESMYWLTGYDGFGYVFFQCLYIGADGRMMLLARSPDLRQAQLTSTVEDIRVWEDREGGDPAEELREILRGFGLAGKRLGVEYEAYGLTARNGKRLDAALDGFCRLEDASLLISRLRVVKSPAEIAYVRKAGELGDAAFHAAAAKIEPGAFEGTILSAMQGAVFEGGGDYSGNEFIIGSDDHALLCRYQTGRQNLGGNDQLTLEWAGVYRRYHAALMRTVRVGEPPDRQREMAKVAQDAVMAVEEALKPGDTFGEAFAAHARTLDAAGYQAHRLNACGYSLGTTFAPNWMDWPMLYRDNPVEVRPGMVIFVHIIIMDSDRRLAMCPGRTSLIGENGAEPLSKLALEFPVFA</sequence>
<dbReference type="Proteomes" id="UP000253941">
    <property type="component" value="Unassembled WGS sequence"/>
</dbReference>
<reference evidence="3 4" key="1">
    <citation type="submission" date="2018-07" db="EMBL/GenBank/DDBJ databases">
        <title>Venubactetium sediminum gen. nov., sp. nov., isolated from a marine solar saltern.</title>
        <authorList>
            <person name="Wang S."/>
        </authorList>
    </citation>
    <scope>NUCLEOTIDE SEQUENCE [LARGE SCALE GENOMIC DNA]</scope>
    <source>
        <strain evidence="3 4">WD2A32</strain>
    </source>
</reference>
<dbReference type="PANTHER" id="PTHR46112:SF2">
    <property type="entry name" value="XAA-PRO AMINOPEPTIDASE P-RELATED"/>
    <property type="match status" value="1"/>
</dbReference>
<dbReference type="SUPFAM" id="SSF53092">
    <property type="entry name" value="Creatinase/prolidase N-terminal domain"/>
    <property type="match status" value="1"/>
</dbReference>
<dbReference type="Gene3D" id="3.40.350.10">
    <property type="entry name" value="Creatinase/prolidase N-terminal domain"/>
    <property type="match status" value="1"/>
</dbReference>
<dbReference type="Gene3D" id="3.90.230.10">
    <property type="entry name" value="Creatinase/methionine aminopeptidase superfamily"/>
    <property type="match status" value="1"/>
</dbReference>
<dbReference type="PANTHER" id="PTHR46112">
    <property type="entry name" value="AMINOPEPTIDASE"/>
    <property type="match status" value="1"/>
</dbReference>
<dbReference type="SUPFAM" id="SSF55920">
    <property type="entry name" value="Creatinase/aminopeptidase"/>
    <property type="match status" value="1"/>
</dbReference>
<keyword evidence="3" id="KW-0031">Aminopeptidase</keyword>
<dbReference type="GO" id="GO:0004177">
    <property type="term" value="F:aminopeptidase activity"/>
    <property type="evidence" value="ECO:0007669"/>
    <property type="project" value="UniProtKB-KW"/>
</dbReference>
<feature type="domain" description="Creatinase N-terminal" evidence="2">
    <location>
        <begin position="16"/>
        <end position="152"/>
    </location>
</feature>